<gene>
    <name evidence="1" type="ordered locus">Plim_3033</name>
</gene>
<dbReference type="STRING" id="521674.Plim_3033"/>
<keyword evidence="2" id="KW-1185">Reference proteome</keyword>
<evidence type="ECO:0008006" key="3">
    <source>
        <dbReference type="Google" id="ProtNLM"/>
    </source>
</evidence>
<dbReference type="RefSeq" id="WP_013111286.1">
    <property type="nucleotide sequence ID" value="NC_014148.1"/>
</dbReference>
<sequence>MRFHPYGLKTYRLLPHALPLWLFLWFASGCSQPVGTIEGSVTINGEPAKGMAVTFKSTDDNFEGFGMTDEQGRFRIFRGRGKQDFLPGNYKVAIGVMETEGDSNRGKKIPEEVSDINQTTLVKTVQAGRNDIKIDLNPVLRTP</sequence>
<proteinExistence type="predicted"/>
<organism evidence="1 2">
    <name type="scientific">Planctopirus limnophila (strain ATCC 43296 / DSM 3776 / IFAM 1008 / Mu 290)</name>
    <name type="common">Planctomyces limnophilus</name>
    <dbReference type="NCBI Taxonomy" id="521674"/>
    <lineage>
        <taxon>Bacteria</taxon>
        <taxon>Pseudomonadati</taxon>
        <taxon>Planctomycetota</taxon>
        <taxon>Planctomycetia</taxon>
        <taxon>Planctomycetales</taxon>
        <taxon>Planctomycetaceae</taxon>
        <taxon>Planctopirus</taxon>
    </lineage>
</organism>
<dbReference type="HOGENOM" id="CLU_1804418_0_0_0"/>
<reference evidence="1 2" key="1">
    <citation type="journal article" date="2010" name="Stand. Genomic Sci.">
        <title>Complete genome sequence of Planctomyces limnophilus type strain (Mu 290).</title>
        <authorList>
            <person name="Labutti K."/>
            <person name="Sikorski J."/>
            <person name="Schneider S."/>
            <person name="Nolan M."/>
            <person name="Lucas S."/>
            <person name="Glavina Del Rio T."/>
            <person name="Tice H."/>
            <person name="Cheng J.F."/>
            <person name="Goodwin L."/>
            <person name="Pitluck S."/>
            <person name="Liolios K."/>
            <person name="Ivanova N."/>
            <person name="Mavromatis K."/>
            <person name="Mikhailova N."/>
            <person name="Pati A."/>
            <person name="Chen A."/>
            <person name="Palaniappan K."/>
            <person name="Land M."/>
            <person name="Hauser L."/>
            <person name="Chang Y.J."/>
            <person name="Jeffries C.D."/>
            <person name="Tindall B.J."/>
            <person name="Rohde M."/>
            <person name="Goker M."/>
            <person name="Woyke T."/>
            <person name="Bristow J."/>
            <person name="Eisen J.A."/>
            <person name="Markowitz V."/>
            <person name="Hugenholtz P."/>
            <person name="Kyrpides N.C."/>
            <person name="Klenk H.P."/>
            <person name="Lapidus A."/>
        </authorList>
    </citation>
    <scope>NUCLEOTIDE SEQUENCE [LARGE SCALE GENOMIC DNA]</scope>
    <source>
        <strain evidence="2">ATCC 43296 / DSM 3776 / IFAM 1008 / 290</strain>
    </source>
</reference>
<dbReference type="EMBL" id="CP001744">
    <property type="protein sequence ID" value="ADG68855.1"/>
    <property type="molecule type" value="Genomic_DNA"/>
</dbReference>
<dbReference type="PROSITE" id="PS51257">
    <property type="entry name" value="PROKAR_LIPOPROTEIN"/>
    <property type="match status" value="1"/>
</dbReference>
<evidence type="ECO:0000313" key="1">
    <source>
        <dbReference type="EMBL" id="ADG68855.1"/>
    </source>
</evidence>
<protein>
    <recommendedName>
        <fullName evidence="3">Carboxypeptidase regulatory-like domain-containing protein</fullName>
    </recommendedName>
</protein>
<dbReference type="OrthoDB" id="285768at2"/>
<evidence type="ECO:0000313" key="2">
    <source>
        <dbReference type="Proteomes" id="UP000002220"/>
    </source>
</evidence>
<accession>D5SSQ4</accession>
<dbReference type="KEGG" id="plm:Plim_3033"/>
<dbReference type="Proteomes" id="UP000002220">
    <property type="component" value="Chromosome"/>
</dbReference>
<name>D5SSQ4_PLAL2</name>
<dbReference type="eggNOG" id="ENOG502ZQWA">
    <property type="taxonomic scope" value="Bacteria"/>
</dbReference>
<dbReference type="AlphaFoldDB" id="D5SSQ4"/>